<dbReference type="SUPFAM" id="SSF51735">
    <property type="entry name" value="NAD(P)-binding Rossmann-fold domains"/>
    <property type="match status" value="1"/>
</dbReference>
<feature type="domain" description="Gfo/Idh/MocA-like oxidoreductase N-terminal" evidence="1">
    <location>
        <begin position="9"/>
        <end position="131"/>
    </location>
</feature>
<proteinExistence type="predicted"/>
<protein>
    <submittedName>
        <fullName evidence="3">Gfo/Idh/MocA family oxidoreductase</fullName>
    </submittedName>
</protein>
<dbReference type="PANTHER" id="PTHR43708">
    <property type="entry name" value="CONSERVED EXPRESSED OXIDOREDUCTASE (EUROFUNG)"/>
    <property type="match status" value="1"/>
</dbReference>
<dbReference type="PANTHER" id="PTHR43708:SF8">
    <property type="entry name" value="OXIDOREDUCTASE"/>
    <property type="match status" value="1"/>
</dbReference>
<evidence type="ECO:0000259" key="1">
    <source>
        <dbReference type="Pfam" id="PF01408"/>
    </source>
</evidence>
<organism evidence="3 4">
    <name type="scientific">Pendulispora brunnea</name>
    <dbReference type="NCBI Taxonomy" id="2905690"/>
    <lineage>
        <taxon>Bacteria</taxon>
        <taxon>Pseudomonadati</taxon>
        <taxon>Myxococcota</taxon>
        <taxon>Myxococcia</taxon>
        <taxon>Myxococcales</taxon>
        <taxon>Sorangiineae</taxon>
        <taxon>Pendulisporaceae</taxon>
        <taxon>Pendulispora</taxon>
    </lineage>
</organism>
<dbReference type="InterPro" id="IPR000683">
    <property type="entry name" value="Gfo/Idh/MocA-like_OxRdtase_N"/>
</dbReference>
<reference evidence="3 4" key="1">
    <citation type="submission" date="2021-12" db="EMBL/GenBank/DDBJ databases">
        <title>Discovery of the Pendulisporaceae a myxobacterial family with distinct sporulation behavior and unique specialized metabolism.</title>
        <authorList>
            <person name="Garcia R."/>
            <person name="Popoff A."/>
            <person name="Bader C.D."/>
            <person name="Loehr J."/>
            <person name="Walesch S."/>
            <person name="Walt C."/>
            <person name="Boldt J."/>
            <person name="Bunk B."/>
            <person name="Haeckl F.J.F.P.J."/>
            <person name="Gunesch A.P."/>
            <person name="Birkelbach J."/>
            <person name="Nuebel U."/>
            <person name="Pietschmann T."/>
            <person name="Bach T."/>
            <person name="Mueller R."/>
        </authorList>
    </citation>
    <scope>NUCLEOTIDE SEQUENCE [LARGE SCALE GENOMIC DNA]</scope>
    <source>
        <strain evidence="3 4">MSr12523</strain>
    </source>
</reference>
<name>A0ABZ2KEP6_9BACT</name>
<feature type="domain" description="GFO/IDH/MocA-like oxidoreductase" evidence="2">
    <location>
        <begin position="143"/>
        <end position="266"/>
    </location>
</feature>
<dbReference type="InterPro" id="IPR051317">
    <property type="entry name" value="Gfo/Idh/MocA_oxidoreduct"/>
</dbReference>
<accession>A0ABZ2KEP6</accession>
<dbReference type="EMBL" id="CP089982">
    <property type="protein sequence ID" value="WXA97128.1"/>
    <property type="molecule type" value="Genomic_DNA"/>
</dbReference>
<gene>
    <name evidence="3" type="ORF">LZC95_09805</name>
</gene>
<evidence type="ECO:0000313" key="4">
    <source>
        <dbReference type="Proteomes" id="UP001379533"/>
    </source>
</evidence>
<dbReference type="Gene3D" id="3.40.50.720">
    <property type="entry name" value="NAD(P)-binding Rossmann-like Domain"/>
    <property type="match status" value="1"/>
</dbReference>
<dbReference type="InterPro" id="IPR055170">
    <property type="entry name" value="GFO_IDH_MocA-like_dom"/>
</dbReference>
<evidence type="ECO:0000259" key="2">
    <source>
        <dbReference type="Pfam" id="PF22725"/>
    </source>
</evidence>
<dbReference type="Proteomes" id="UP001379533">
    <property type="component" value="Chromosome"/>
</dbReference>
<dbReference type="Pfam" id="PF01408">
    <property type="entry name" value="GFO_IDH_MocA"/>
    <property type="match status" value="1"/>
</dbReference>
<sequence>MSDRRPSLRGAIIGYGFISERGHAPAYKALASKGAPLEIVAVVDTCAARRERARAEMPGVRIYESADALFATEDAKLDFVDISAPPSEHAPLALKALDRGLHVLCEKPLATTTDAARAMLARARRVGRVLYPCHNYRHAPVIKAVRRALDADRIGRVSMVTLQTFRSTHARGVPEFRPDWRREKRWSGGGIAMDHGSHTFYLAFDWLGAYPTAITAKMSTLGPYDTEDNLSCAISFPGATASAHLSWTAGVRKVIYTLHGERGAIRVEDDDVEVNVLTSREGEPHKWQTLRDSVPSNWMDASHVIWFESLLEDFAHAIEIGEHVGKSAEDSLRCVELITRAYQSAMEGSRELPLGEAARLSRTRRPAVSVAR</sequence>
<dbReference type="SUPFAM" id="SSF55347">
    <property type="entry name" value="Glyceraldehyde-3-phosphate dehydrogenase-like, C-terminal domain"/>
    <property type="match status" value="1"/>
</dbReference>
<dbReference type="InterPro" id="IPR036291">
    <property type="entry name" value="NAD(P)-bd_dom_sf"/>
</dbReference>
<dbReference type="Pfam" id="PF22725">
    <property type="entry name" value="GFO_IDH_MocA_C3"/>
    <property type="match status" value="1"/>
</dbReference>
<evidence type="ECO:0000313" key="3">
    <source>
        <dbReference type="EMBL" id="WXA97128.1"/>
    </source>
</evidence>
<keyword evidence="4" id="KW-1185">Reference proteome</keyword>
<dbReference type="RefSeq" id="WP_394847743.1">
    <property type="nucleotide sequence ID" value="NZ_CP089982.1"/>
</dbReference>
<dbReference type="Gene3D" id="3.30.360.10">
    <property type="entry name" value="Dihydrodipicolinate Reductase, domain 2"/>
    <property type="match status" value="1"/>
</dbReference>